<proteinExistence type="predicted"/>
<evidence type="ECO:0000256" key="1">
    <source>
        <dbReference type="SAM" id="MobiDB-lite"/>
    </source>
</evidence>
<dbReference type="AlphaFoldDB" id="A0A9P4UB28"/>
<dbReference type="InterPro" id="IPR056632">
    <property type="entry name" value="DUF7730"/>
</dbReference>
<evidence type="ECO:0000313" key="4">
    <source>
        <dbReference type="Proteomes" id="UP000799764"/>
    </source>
</evidence>
<evidence type="ECO:0000313" key="3">
    <source>
        <dbReference type="EMBL" id="KAF2445144.1"/>
    </source>
</evidence>
<reference evidence="3" key="1">
    <citation type="journal article" date="2020" name="Stud. Mycol.">
        <title>101 Dothideomycetes genomes: a test case for predicting lifestyles and emergence of pathogens.</title>
        <authorList>
            <person name="Haridas S."/>
            <person name="Albert R."/>
            <person name="Binder M."/>
            <person name="Bloem J."/>
            <person name="Labutti K."/>
            <person name="Salamov A."/>
            <person name="Andreopoulos B."/>
            <person name="Baker S."/>
            <person name="Barry K."/>
            <person name="Bills G."/>
            <person name="Bluhm B."/>
            <person name="Cannon C."/>
            <person name="Castanera R."/>
            <person name="Culley D."/>
            <person name="Daum C."/>
            <person name="Ezra D."/>
            <person name="Gonzalez J."/>
            <person name="Henrissat B."/>
            <person name="Kuo A."/>
            <person name="Liang C."/>
            <person name="Lipzen A."/>
            <person name="Lutzoni F."/>
            <person name="Magnuson J."/>
            <person name="Mondo S."/>
            <person name="Nolan M."/>
            <person name="Ohm R."/>
            <person name="Pangilinan J."/>
            <person name="Park H.-J."/>
            <person name="Ramirez L."/>
            <person name="Alfaro M."/>
            <person name="Sun H."/>
            <person name="Tritt A."/>
            <person name="Yoshinaga Y."/>
            <person name="Zwiers L.-H."/>
            <person name="Turgeon B."/>
            <person name="Goodwin S."/>
            <person name="Spatafora J."/>
            <person name="Crous P."/>
            <person name="Grigoriev I."/>
        </authorList>
    </citation>
    <scope>NUCLEOTIDE SEQUENCE</scope>
    <source>
        <strain evidence="3">CBS 690.94</strain>
    </source>
</reference>
<protein>
    <recommendedName>
        <fullName evidence="2">DUF7730 domain-containing protein</fullName>
    </recommendedName>
</protein>
<dbReference type="InterPro" id="IPR038883">
    <property type="entry name" value="AN11006-like"/>
</dbReference>
<comment type="caution">
    <text evidence="3">The sequence shown here is derived from an EMBL/GenBank/DDBJ whole genome shotgun (WGS) entry which is preliminary data.</text>
</comment>
<organism evidence="3 4">
    <name type="scientific">Karstenula rhodostoma CBS 690.94</name>
    <dbReference type="NCBI Taxonomy" id="1392251"/>
    <lineage>
        <taxon>Eukaryota</taxon>
        <taxon>Fungi</taxon>
        <taxon>Dikarya</taxon>
        <taxon>Ascomycota</taxon>
        <taxon>Pezizomycotina</taxon>
        <taxon>Dothideomycetes</taxon>
        <taxon>Pleosporomycetidae</taxon>
        <taxon>Pleosporales</taxon>
        <taxon>Massarineae</taxon>
        <taxon>Didymosphaeriaceae</taxon>
        <taxon>Karstenula</taxon>
    </lineage>
</organism>
<dbReference type="OrthoDB" id="5272396at2759"/>
<evidence type="ECO:0000259" key="2">
    <source>
        <dbReference type="Pfam" id="PF24864"/>
    </source>
</evidence>
<feature type="domain" description="DUF7730" evidence="2">
    <location>
        <begin position="70"/>
        <end position="167"/>
    </location>
</feature>
<dbReference type="PANTHER" id="PTHR42085">
    <property type="entry name" value="F-BOX DOMAIN-CONTAINING PROTEIN"/>
    <property type="match status" value="1"/>
</dbReference>
<name>A0A9P4UB28_9PLEO</name>
<accession>A0A9P4UB28</accession>
<sequence>MLVDGHSLAATGPTRISATWRLGETGYSGKRSFALTPKRKKSNKRGAGDEYLPNPKRRTAASVSKKTNKQKDESSFPFLKLPGEIRNMIYQHALTAANNHIDIHRARDEETSALTKPVRMSSGSRKNTSKDIALHLLRVNKQIREEATPLLYSQNNFNFRNARDLSSFLGRHALHVRDLSRIVVWDSLDLRGNVIAAQYMEMAFSLLVFAENLESLELTVDLYGKTDDQIRSAVGSFYRMARNWLQAVGIRKGDKLAAMNILTINSNRSWIQEERHLQLFVKFRDILGQRVAA</sequence>
<dbReference type="PANTHER" id="PTHR42085:SF2">
    <property type="entry name" value="F-BOX DOMAIN-CONTAINING PROTEIN"/>
    <property type="match status" value="1"/>
</dbReference>
<keyword evidence="4" id="KW-1185">Reference proteome</keyword>
<dbReference type="Proteomes" id="UP000799764">
    <property type="component" value="Unassembled WGS sequence"/>
</dbReference>
<dbReference type="EMBL" id="MU001500">
    <property type="protein sequence ID" value="KAF2445144.1"/>
    <property type="molecule type" value="Genomic_DNA"/>
</dbReference>
<feature type="region of interest" description="Disordered" evidence="1">
    <location>
        <begin position="29"/>
        <end position="74"/>
    </location>
</feature>
<gene>
    <name evidence="3" type="ORF">P171DRAFT_485210</name>
</gene>
<dbReference type="Pfam" id="PF24864">
    <property type="entry name" value="DUF7730"/>
    <property type="match status" value="1"/>
</dbReference>